<reference evidence="2 3" key="1">
    <citation type="journal article" date="2013" name="Antonie Van Leeuwenhoek">
        <title>Dongia rigui sp. nov., isolated from freshwater of a large wetland in Korea.</title>
        <authorList>
            <person name="Baik K.S."/>
            <person name="Hwang Y.M."/>
            <person name="Choi J.S."/>
            <person name="Kwon J."/>
            <person name="Seong C.N."/>
        </authorList>
    </citation>
    <scope>NUCLEOTIDE SEQUENCE [LARGE SCALE GENOMIC DNA]</scope>
    <source>
        <strain evidence="2 3">04SU4-P</strain>
    </source>
</reference>
<dbReference type="Proteomes" id="UP001271769">
    <property type="component" value="Unassembled WGS sequence"/>
</dbReference>
<evidence type="ECO:0000256" key="1">
    <source>
        <dbReference type="SAM" id="MobiDB-lite"/>
    </source>
</evidence>
<feature type="compositionally biased region" description="Pro residues" evidence="1">
    <location>
        <begin position="31"/>
        <end position="46"/>
    </location>
</feature>
<comment type="caution">
    <text evidence="2">The sequence shown here is derived from an EMBL/GenBank/DDBJ whole genome shotgun (WGS) entry which is preliminary data.</text>
</comment>
<dbReference type="EMBL" id="JAXCLX010000002">
    <property type="protein sequence ID" value="MDY0872903.1"/>
    <property type="molecule type" value="Genomic_DNA"/>
</dbReference>
<keyword evidence="3" id="KW-1185">Reference proteome</keyword>
<protein>
    <submittedName>
        <fullName evidence="2">C13 family peptidase</fullName>
    </submittedName>
</protein>
<organism evidence="2 3">
    <name type="scientific">Dongia rigui</name>
    <dbReference type="NCBI Taxonomy" id="940149"/>
    <lineage>
        <taxon>Bacteria</taxon>
        <taxon>Pseudomonadati</taxon>
        <taxon>Pseudomonadota</taxon>
        <taxon>Alphaproteobacteria</taxon>
        <taxon>Rhodospirillales</taxon>
        <taxon>Dongiaceae</taxon>
        <taxon>Dongia</taxon>
    </lineage>
</organism>
<dbReference type="Gene3D" id="3.40.50.1460">
    <property type="match status" value="1"/>
</dbReference>
<accession>A0ABU5E008</accession>
<dbReference type="Pfam" id="PF01650">
    <property type="entry name" value="Peptidase_C13"/>
    <property type="match status" value="1"/>
</dbReference>
<dbReference type="InterPro" id="IPR001096">
    <property type="entry name" value="Peptidase_C13"/>
</dbReference>
<sequence length="274" mass="29255">MALLLPLAGCFGSGEPTAAPQPVEAAVPAAAPAPEPVAEPAPPAPAPAQKTIAMTPAKPADWGALFIAGDHSIKAFDNATRRFYAIIERKPGITLRRLTSDLAIAPSHEDVADVDTIDSALSYVTKNEREKCLVFMTSHGTKDGFYLAQANGTGGLLPPRVLDQWLGNHCGARPTVVIVSACYSGIFLQDGMERPNRIILTAARADRPSFGCGAGEVYTYYDKCLLDSWTWVYTWAELYDRTKACVAEKEAALGAQPSEPQAYFGAEVAGLEMP</sequence>
<evidence type="ECO:0000313" key="2">
    <source>
        <dbReference type="EMBL" id="MDY0872903.1"/>
    </source>
</evidence>
<name>A0ABU5E008_9PROT</name>
<feature type="region of interest" description="Disordered" evidence="1">
    <location>
        <begin position="30"/>
        <end position="49"/>
    </location>
</feature>
<gene>
    <name evidence="2" type="ORF">SMD31_13255</name>
</gene>
<evidence type="ECO:0000313" key="3">
    <source>
        <dbReference type="Proteomes" id="UP001271769"/>
    </source>
</evidence>
<proteinExistence type="predicted"/>